<feature type="compositionally biased region" description="Basic and acidic residues" evidence="2">
    <location>
        <begin position="374"/>
        <end position="387"/>
    </location>
</feature>
<dbReference type="InterPro" id="IPR017441">
    <property type="entry name" value="Protein_kinase_ATP_BS"/>
</dbReference>
<evidence type="ECO:0000313" key="6">
    <source>
        <dbReference type="Proteomes" id="UP000605970"/>
    </source>
</evidence>
<keyword evidence="3" id="KW-0472">Membrane</keyword>
<evidence type="ECO:0000256" key="1">
    <source>
        <dbReference type="PROSITE-ProRule" id="PRU10141"/>
    </source>
</evidence>
<dbReference type="AlphaFoldDB" id="A0A8S9ZZK5"/>
<keyword evidence="6" id="KW-1185">Reference proteome</keyword>
<evidence type="ECO:0000259" key="4">
    <source>
        <dbReference type="PROSITE" id="PS50011"/>
    </source>
</evidence>
<organism evidence="5 6">
    <name type="scientific">Meloidogyne graminicola</name>
    <dbReference type="NCBI Taxonomy" id="189291"/>
    <lineage>
        <taxon>Eukaryota</taxon>
        <taxon>Metazoa</taxon>
        <taxon>Ecdysozoa</taxon>
        <taxon>Nematoda</taxon>
        <taxon>Chromadorea</taxon>
        <taxon>Rhabditida</taxon>
        <taxon>Tylenchina</taxon>
        <taxon>Tylenchomorpha</taxon>
        <taxon>Tylenchoidea</taxon>
        <taxon>Meloidogynidae</taxon>
        <taxon>Meloidogyninae</taxon>
        <taxon>Meloidogyne</taxon>
    </lineage>
</organism>
<dbReference type="GO" id="GO:0004672">
    <property type="term" value="F:protein kinase activity"/>
    <property type="evidence" value="ECO:0007669"/>
    <property type="project" value="InterPro"/>
</dbReference>
<dbReference type="PANTHER" id="PTHR11909">
    <property type="entry name" value="CASEIN KINASE-RELATED"/>
    <property type="match status" value="1"/>
</dbReference>
<dbReference type="Proteomes" id="UP000605970">
    <property type="component" value="Unassembled WGS sequence"/>
</dbReference>
<keyword evidence="3" id="KW-0812">Transmembrane</keyword>
<keyword evidence="5" id="KW-0418">Kinase</keyword>
<dbReference type="InterPro" id="IPR011009">
    <property type="entry name" value="Kinase-like_dom_sf"/>
</dbReference>
<dbReference type="InterPro" id="IPR050235">
    <property type="entry name" value="CK1_Ser-Thr_kinase"/>
</dbReference>
<feature type="domain" description="Protein kinase" evidence="4">
    <location>
        <begin position="13"/>
        <end position="281"/>
    </location>
</feature>
<reference evidence="5" key="1">
    <citation type="journal article" date="2020" name="Ecol. Evol.">
        <title>Genome structure and content of the rice root-knot nematode (Meloidogyne graminicola).</title>
        <authorList>
            <person name="Phan N.T."/>
            <person name="Danchin E.G.J."/>
            <person name="Klopp C."/>
            <person name="Perfus-Barbeoch L."/>
            <person name="Kozlowski D.K."/>
            <person name="Koutsovoulos G.D."/>
            <person name="Lopez-Roques C."/>
            <person name="Bouchez O."/>
            <person name="Zahm M."/>
            <person name="Besnard G."/>
            <person name="Bellafiore S."/>
        </authorList>
    </citation>
    <scope>NUCLEOTIDE SEQUENCE</scope>
    <source>
        <strain evidence="5">VN-18</strain>
    </source>
</reference>
<proteinExistence type="predicted"/>
<keyword evidence="3" id="KW-1133">Transmembrane helix</keyword>
<dbReference type="PROSITE" id="PS50011">
    <property type="entry name" value="PROTEIN_KINASE_DOM"/>
    <property type="match status" value="1"/>
</dbReference>
<dbReference type="Gene3D" id="1.10.510.10">
    <property type="entry name" value="Transferase(Phosphotransferase) domain 1"/>
    <property type="match status" value="1"/>
</dbReference>
<evidence type="ECO:0000256" key="2">
    <source>
        <dbReference type="SAM" id="MobiDB-lite"/>
    </source>
</evidence>
<dbReference type="SUPFAM" id="SSF56112">
    <property type="entry name" value="Protein kinase-like (PK-like)"/>
    <property type="match status" value="1"/>
</dbReference>
<keyword evidence="5" id="KW-0808">Transferase</keyword>
<keyword evidence="1" id="KW-0547">Nucleotide-binding</keyword>
<feature type="binding site" evidence="1">
    <location>
        <position position="46"/>
    </location>
    <ligand>
        <name>ATP</name>
        <dbReference type="ChEBI" id="CHEBI:30616"/>
    </ligand>
</feature>
<protein>
    <submittedName>
        <fullName evidence="5">Protein kinase domain-containing protein</fullName>
    </submittedName>
</protein>
<dbReference type="GO" id="GO:0005524">
    <property type="term" value="F:ATP binding"/>
    <property type="evidence" value="ECO:0007669"/>
    <property type="project" value="UniProtKB-UniRule"/>
</dbReference>
<comment type="caution">
    <text evidence="5">The sequence shown here is derived from an EMBL/GenBank/DDBJ whole genome shotgun (WGS) entry which is preliminary data.</text>
</comment>
<feature type="transmembrane region" description="Helical" evidence="3">
    <location>
        <begin position="12"/>
        <end position="30"/>
    </location>
</feature>
<dbReference type="PROSITE" id="PS00107">
    <property type="entry name" value="PROTEIN_KINASE_ATP"/>
    <property type="match status" value="1"/>
</dbReference>
<dbReference type="EMBL" id="JABEBT010000010">
    <property type="protein sequence ID" value="KAF7638742.1"/>
    <property type="molecule type" value="Genomic_DNA"/>
</dbReference>
<evidence type="ECO:0000256" key="3">
    <source>
        <dbReference type="SAM" id="Phobius"/>
    </source>
</evidence>
<sequence>MGQLKIPKNIGIWSVQALIGTGAFGSVFLVRTEVKTNKKFGYAAMKVEKRRKHREEEVLRMEVWVLSKLQGNPSFCTIYTLGQTSEFTFVVMTLLGKPVDDLRRMQPKRRFSTVTTLRIGIQLIKAFTCLHKAGFIHRDVKPANMAAGHKRPDIIYLFDFGLARFIYIDEAKSMLRPRRKKIQFRGTYRYCSLNAQKCMDQGRVDDLWGVLYTLIECKNRKLPWTGIKPKECQERKETITSAELLQNCPPSFARIMEHLQTLEFLDEPNYNSIVKWLNEDLQADPEKDNEFEWQRAGQSVFRIKSETVQTDVSLFTTLAASDEEDGSTVEYDDTIENMPPDKKIMNIEAIKAKQQKGAVEKEMTTKPPDNATKLSEREKKPSENSRK</sequence>
<feature type="region of interest" description="Disordered" evidence="2">
    <location>
        <begin position="353"/>
        <end position="387"/>
    </location>
</feature>
<dbReference type="Pfam" id="PF00069">
    <property type="entry name" value="Pkinase"/>
    <property type="match status" value="1"/>
</dbReference>
<gene>
    <name evidence="5" type="ORF">Mgra_00001823</name>
</gene>
<dbReference type="InterPro" id="IPR000719">
    <property type="entry name" value="Prot_kinase_dom"/>
</dbReference>
<keyword evidence="1" id="KW-0067">ATP-binding</keyword>
<evidence type="ECO:0000313" key="5">
    <source>
        <dbReference type="EMBL" id="KAF7638742.1"/>
    </source>
</evidence>
<name>A0A8S9ZZK5_9BILA</name>
<dbReference type="SMART" id="SM00220">
    <property type="entry name" value="S_TKc"/>
    <property type="match status" value="1"/>
</dbReference>
<accession>A0A8S9ZZK5</accession>
<dbReference type="OrthoDB" id="5979581at2759"/>